<dbReference type="EMBL" id="JACVXB010000001">
    <property type="protein sequence ID" value="MBD0831402.1"/>
    <property type="molecule type" value="Genomic_DNA"/>
</dbReference>
<name>A0A8J6Q8B0_9FLAO</name>
<evidence type="ECO:0000313" key="2">
    <source>
        <dbReference type="EMBL" id="MBD0831402.1"/>
    </source>
</evidence>
<dbReference type="RefSeq" id="WP_188229162.1">
    <property type="nucleotide sequence ID" value="NZ_JACVXB010000001.1"/>
</dbReference>
<gene>
    <name evidence="2" type="ORF">ICJ83_04570</name>
</gene>
<keyword evidence="1" id="KW-1133">Transmembrane helix</keyword>
<comment type="caution">
    <text evidence="2">The sequence shown here is derived from an EMBL/GenBank/DDBJ whole genome shotgun (WGS) entry which is preliminary data.</text>
</comment>
<feature type="transmembrane region" description="Helical" evidence="1">
    <location>
        <begin position="32"/>
        <end position="53"/>
    </location>
</feature>
<reference evidence="2 3" key="1">
    <citation type="submission" date="2020-09" db="EMBL/GenBank/DDBJ databases">
        <title>TT11 complete genome.</title>
        <authorList>
            <person name="Wu Z."/>
        </authorList>
    </citation>
    <scope>NUCLEOTIDE SEQUENCE [LARGE SCALE GENOMIC DNA]</scope>
    <source>
        <strain evidence="2 3">TT11</strain>
    </source>
</reference>
<dbReference type="Proteomes" id="UP000600588">
    <property type="component" value="Unassembled WGS sequence"/>
</dbReference>
<feature type="transmembrane region" description="Helical" evidence="1">
    <location>
        <begin position="104"/>
        <end position="122"/>
    </location>
</feature>
<protein>
    <submittedName>
        <fullName evidence="2">Uncharacterized protein</fullName>
    </submittedName>
</protein>
<organism evidence="2 3">
    <name type="scientific">Aestuariibaculum sediminum</name>
    <dbReference type="NCBI Taxonomy" id="2770637"/>
    <lineage>
        <taxon>Bacteria</taxon>
        <taxon>Pseudomonadati</taxon>
        <taxon>Bacteroidota</taxon>
        <taxon>Flavobacteriia</taxon>
        <taxon>Flavobacteriales</taxon>
        <taxon>Flavobacteriaceae</taxon>
    </lineage>
</organism>
<proteinExistence type="predicted"/>
<keyword evidence="3" id="KW-1185">Reference proteome</keyword>
<accession>A0A8J6Q8B0</accession>
<evidence type="ECO:0000256" key="1">
    <source>
        <dbReference type="SAM" id="Phobius"/>
    </source>
</evidence>
<keyword evidence="1" id="KW-0812">Transmembrane</keyword>
<dbReference type="AlphaFoldDB" id="A0A8J6Q8B0"/>
<sequence length="126" mass="14441">MVTYKKAVLFAGLLYFACLCFSLYKESFFNGFLNVNVFTGTIIILILVVVYYIDLLKSRLAINFLSLPEFWVVTGLLVFNIGYLPILILIHANIETAIDTNMEMFILNLLLYGSFIKAFLCYKPQN</sequence>
<evidence type="ECO:0000313" key="3">
    <source>
        <dbReference type="Proteomes" id="UP000600588"/>
    </source>
</evidence>
<feature type="transmembrane region" description="Helical" evidence="1">
    <location>
        <begin position="65"/>
        <end position="92"/>
    </location>
</feature>
<keyword evidence="1" id="KW-0472">Membrane</keyword>